<feature type="compositionally biased region" description="Polar residues" evidence="1">
    <location>
        <begin position="7"/>
        <end position="23"/>
    </location>
</feature>
<keyword evidence="3" id="KW-1185">Reference proteome</keyword>
<evidence type="ECO:0000256" key="1">
    <source>
        <dbReference type="SAM" id="MobiDB-lite"/>
    </source>
</evidence>
<organism evidence="2 3">
    <name type="scientific">Candidatus Synechococcus spongiarum</name>
    <dbReference type="NCBI Taxonomy" id="431041"/>
    <lineage>
        <taxon>Bacteria</taxon>
        <taxon>Bacillati</taxon>
        <taxon>Cyanobacteriota</taxon>
        <taxon>Cyanophyceae</taxon>
        <taxon>Synechococcales</taxon>
        <taxon>Synechococcaceae</taxon>
        <taxon>Synechococcus</taxon>
    </lineage>
</organism>
<feature type="region of interest" description="Disordered" evidence="1">
    <location>
        <begin position="1"/>
        <end position="61"/>
    </location>
</feature>
<gene>
    <name evidence="2" type="ORF">FLM9_1354</name>
</gene>
<evidence type="ECO:0000313" key="2">
    <source>
        <dbReference type="EMBL" id="SAY39285.1"/>
    </source>
</evidence>
<dbReference type="Proteomes" id="UP000182631">
    <property type="component" value="Unassembled WGS sequence"/>
</dbReference>
<accession>A0A165AGN7</accession>
<proteinExistence type="predicted"/>
<evidence type="ECO:0000313" key="3">
    <source>
        <dbReference type="Proteomes" id="UP000182631"/>
    </source>
</evidence>
<dbReference type="AlphaFoldDB" id="A0A165AGN7"/>
<dbReference type="EMBL" id="FITM01000147">
    <property type="protein sequence ID" value="SAY39285.1"/>
    <property type="molecule type" value="Genomic_DNA"/>
</dbReference>
<name>A0A165AGN7_9SYNE</name>
<sequence>MPPGQQPPTSAGNAAGQQKTQQPRQHHIGIDSNKYPKSPRAITPAATPSGAQTRSADNPKHHRLLHFGQLEPLPLTRSYIRLLTGDVYRCGVVWSGGVRFAHLVTAAVAVVAGGRGVFLDSDVNNHEGRDGWFVDGNKLQQFTQPFMSN</sequence>
<protein>
    <submittedName>
        <fullName evidence="2">Uncharacterized protein</fullName>
    </submittedName>
</protein>
<reference evidence="3" key="1">
    <citation type="submission" date="2016-02" db="EMBL/GenBank/DDBJ databases">
        <authorList>
            <person name="liu f."/>
        </authorList>
    </citation>
    <scope>NUCLEOTIDE SEQUENCE [LARGE SCALE GENOMIC DNA]</scope>
</reference>